<evidence type="ECO:0000313" key="2">
    <source>
        <dbReference type="EMBL" id="MES1923062.1"/>
    </source>
</evidence>
<dbReference type="Proteomes" id="UP001439008">
    <property type="component" value="Unassembled WGS sequence"/>
</dbReference>
<keyword evidence="1" id="KW-0732">Signal</keyword>
<feature type="signal peptide" evidence="1">
    <location>
        <begin position="1"/>
        <end position="18"/>
    </location>
</feature>
<accession>A0ABV2AUK2</accession>
<organism evidence="2 3">
    <name type="scientific">Bonamia ostreae</name>
    <dbReference type="NCBI Taxonomy" id="126728"/>
    <lineage>
        <taxon>Eukaryota</taxon>
        <taxon>Sar</taxon>
        <taxon>Rhizaria</taxon>
        <taxon>Endomyxa</taxon>
        <taxon>Ascetosporea</taxon>
        <taxon>Haplosporida</taxon>
        <taxon>Bonamia</taxon>
    </lineage>
</organism>
<comment type="caution">
    <text evidence="2">The sequence shown here is derived from an EMBL/GenBank/DDBJ whole genome shotgun (WGS) entry which is preliminary data.</text>
</comment>
<proteinExistence type="predicted"/>
<protein>
    <submittedName>
        <fullName evidence="2">Uncharacterized protein</fullName>
    </submittedName>
</protein>
<evidence type="ECO:0000256" key="1">
    <source>
        <dbReference type="SAM" id="SignalP"/>
    </source>
</evidence>
<keyword evidence="3" id="KW-1185">Reference proteome</keyword>
<reference evidence="2 3" key="1">
    <citation type="journal article" date="2024" name="BMC Biol.">
        <title>Comparative genomics of Ascetosporea gives new insight into the evolutionary basis for animal parasitism in Rhizaria.</title>
        <authorList>
            <person name="Hiltunen Thoren M."/>
            <person name="Onut-Brannstrom I."/>
            <person name="Alfjorden A."/>
            <person name="Peckova H."/>
            <person name="Swords F."/>
            <person name="Hooper C."/>
            <person name="Holzer A.S."/>
            <person name="Bass D."/>
            <person name="Burki F."/>
        </authorList>
    </citation>
    <scope>NUCLEOTIDE SEQUENCE [LARGE SCALE GENOMIC DNA]</scope>
    <source>
        <strain evidence="2">20-A016</strain>
    </source>
</reference>
<name>A0ABV2AUK2_9EUKA</name>
<dbReference type="EMBL" id="JBDODL010004512">
    <property type="protein sequence ID" value="MES1923062.1"/>
    <property type="molecule type" value="Genomic_DNA"/>
</dbReference>
<sequence length="119" mass="14066">MSYLILLIALLNFNFIHGTFELMFSVNDCMDLIEFQNDGTYGCKAALQCCEYYCLEKRHRLFNEDLSLCSETAEKFYRKISFKSTWRKRYLYNLCQCKRGTKKQVAAAIKKLNDLVDKK</sequence>
<evidence type="ECO:0000313" key="3">
    <source>
        <dbReference type="Proteomes" id="UP001439008"/>
    </source>
</evidence>
<gene>
    <name evidence="2" type="ORF">MHBO_004597</name>
</gene>
<feature type="chain" id="PRO_5046828866" evidence="1">
    <location>
        <begin position="19"/>
        <end position="119"/>
    </location>
</feature>